<comment type="caution">
    <text evidence="1">The sequence shown here is derived from an EMBL/GenBank/DDBJ whole genome shotgun (WGS) entry which is preliminary data.</text>
</comment>
<protein>
    <submittedName>
        <fullName evidence="1">Uncharacterized protein</fullName>
    </submittedName>
</protein>
<dbReference type="Proteomes" id="UP000031036">
    <property type="component" value="Unassembled WGS sequence"/>
</dbReference>
<organism evidence="1 2">
    <name type="scientific">Toxocara canis</name>
    <name type="common">Canine roundworm</name>
    <dbReference type="NCBI Taxonomy" id="6265"/>
    <lineage>
        <taxon>Eukaryota</taxon>
        <taxon>Metazoa</taxon>
        <taxon>Ecdysozoa</taxon>
        <taxon>Nematoda</taxon>
        <taxon>Chromadorea</taxon>
        <taxon>Rhabditida</taxon>
        <taxon>Spirurina</taxon>
        <taxon>Ascaridomorpha</taxon>
        <taxon>Ascaridoidea</taxon>
        <taxon>Toxocaridae</taxon>
        <taxon>Toxocara</taxon>
    </lineage>
</organism>
<name>A0A0B2V6W3_TOXCA</name>
<evidence type="ECO:0000313" key="1">
    <source>
        <dbReference type="EMBL" id="KHN76725.1"/>
    </source>
</evidence>
<reference evidence="1 2" key="1">
    <citation type="submission" date="2014-11" db="EMBL/GenBank/DDBJ databases">
        <title>Genetic blueprint of the zoonotic pathogen Toxocara canis.</title>
        <authorList>
            <person name="Zhu X.-Q."/>
            <person name="Korhonen P.K."/>
            <person name="Cai H."/>
            <person name="Young N.D."/>
            <person name="Nejsum P."/>
            <person name="von Samson-Himmelstjerna G."/>
            <person name="Boag P.R."/>
            <person name="Tan P."/>
            <person name="Li Q."/>
            <person name="Min J."/>
            <person name="Yang Y."/>
            <person name="Wang X."/>
            <person name="Fang X."/>
            <person name="Hall R.S."/>
            <person name="Hofmann A."/>
            <person name="Sternberg P.W."/>
            <person name="Jex A.R."/>
            <person name="Gasser R.B."/>
        </authorList>
    </citation>
    <scope>NUCLEOTIDE SEQUENCE [LARGE SCALE GENOMIC DNA]</scope>
    <source>
        <strain evidence="1">PN_DK_2014</strain>
    </source>
</reference>
<dbReference type="EMBL" id="JPKZ01002448">
    <property type="protein sequence ID" value="KHN76725.1"/>
    <property type="molecule type" value="Genomic_DNA"/>
</dbReference>
<dbReference type="AlphaFoldDB" id="A0A0B2V6W3"/>
<gene>
    <name evidence="1" type="ORF">Tcan_09590</name>
</gene>
<proteinExistence type="predicted"/>
<sequence>MLGDLLRHLFVDDCPAFLEKFPSSWPASGDSDDVFFDPFARSGVSYHVKLWQSLQLSLSFPCARSSGSRVTSRIKKAPVALEKSANKLALVFVRQAVHPDRSSSTSQMGIVVVSPAHGPGRQVQIQYSGVGMYQPVMLNSFVVISDFEQPLGDLVKTFGLCTQKCKIFSAGDECKIEVIVSGRWSAECNRHVLPDSTWKLSSGTEARRRRLR</sequence>
<keyword evidence="2" id="KW-1185">Reference proteome</keyword>
<accession>A0A0B2V6W3</accession>
<evidence type="ECO:0000313" key="2">
    <source>
        <dbReference type="Proteomes" id="UP000031036"/>
    </source>
</evidence>